<dbReference type="CDD" id="cd02035">
    <property type="entry name" value="ArsA"/>
    <property type="match status" value="1"/>
</dbReference>
<dbReference type="Pfam" id="PF02374">
    <property type="entry name" value="ArsA_ATPase"/>
    <property type="match status" value="1"/>
</dbReference>
<evidence type="ECO:0000313" key="4">
    <source>
        <dbReference type="Proteomes" id="UP000325315"/>
    </source>
</evidence>
<name>A0A5B6VKR3_9ROSI</name>
<protein>
    <submittedName>
        <fullName evidence="3">ATPase GET3</fullName>
    </submittedName>
</protein>
<comment type="similarity">
    <text evidence="1">Belongs to the arsA ATPase family.</text>
</comment>
<dbReference type="Proteomes" id="UP000325315">
    <property type="component" value="Unassembled WGS sequence"/>
</dbReference>
<dbReference type="GO" id="GO:0005524">
    <property type="term" value="F:ATP binding"/>
    <property type="evidence" value="ECO:0007669"/>
    <property type="project" value="InterPro"/>
</dbReference>
<gene>
    <name evidence="3" type="primary">asna1</name>
    <name evidence="3" type="ORF">EPI10_015369</name>
</gene>
<dbReference type="SUPFAM" id="SSF52540">
    <property type="entry name" value="P-loop containing nucleoside triphosphate hydrolases"/>
    <property type="match status" value="1"/>
</dbReference>
<reference evidence="4" key="1">
    <citation type="journal article" date="2019" name="Plant Biotechnol. J.">
        <title>Genome sequencing of the Australian wild diploid species Gossypium australe highlights disease resistance and delayed gland morphogenesis.</title>
        <authorList>
            <person name="Cai Y."/>
            <person name="Cai X."/>
            <person name="Wang Q."/>
            <person name="Wang P."/>
            <person name="Zhang Y."/>
            <person name="Cai C."/>
            <person name="Xu Y."/>
            <person name="Wang K."/>
            <person name="Zhou Z."/>
            <person name="Wang C."/>
            <person name="Geng S."/>
            <person name="Li B."/>
            <person name="Dong Q."/>
            <person name="Hou Y."/>
            <person name="Wang H."/>
            <person name="Ai P."/>
            <person name="Liu Z."/>
            <person name="Yi F."/>
            <person name="Sun M."/>
            <person name="An G."/>
            <person name="Cheng J."/>
            <person name="Zhang Y."/>
            <person name="Shi Q."/>
            <person name="Xie Y."/>
            <person name="Shi X."/>
            <person name="Chang Y."/>
            <person name="Huang F."/>
            <person name="Chen Y."/>
            <person name="Hong S."/>
            <person name="Mi L."/>
            <person name="Sun Q."/>
            <person name="Zhang L."/>
            <person name="Zhou B."/>
            <person name="Peng R."/>
            <person name="Zhang X."/>
            <person name="Liu F."/>
        </authorList>
    </citation>
    <scope>NUCLEOTIDE SEQUENCE [LARGE SCALE GENOMIC DNA]</scope>
    <source>
        <strain evidence="4">cv. PA1801</strain>
    </source>
</reference>
<evidence type="ECO:0000313" key="3">
    <source>
        <dbReference type="EMBL" id="KAA3469598.1"/>
    </source>
</evidence>
<dbReference type="EMBL" id="SMMG02000006">
    <property type="protein sequence ID" value="KAA3469598.1"/>
    <property type="molecule type" value="Genomic_DNA"/>
</dbReference>
<dbReference type="GO" id="GO:0016887">
    <property type="term" value="F:ATP hydrolysis activity"/>
    <property type="evidence" value="ECO:0007669"/>
    <property type="project" value="InterPro"/>
</dbReference>
<evidence type="ECO:0000256" key="1">
    <source>
        <dbReference type="ARBA" id="ARBA00011040"/>
    </source>
</evidence>
<dbReference type="OrthoDB" id="994333at2759"/>
<dbReference type="InterPro" id="IPR025723">
    <property type="entry name" value="ArsA/GET3_ATPase-like"/>
</dbReference>
<keyword evidence="4" id="KW-1185">Reference proteome</keyword>
<accession>A0A5B6VKR3</accession>
<dbReference type="NCBIfam" id="TIGR00345">
    <property type="entry name" value="GET3_arsA_TRC40"/>
    <property type="match status" value="1"/>
</dbReference>
<dbReference type="PANTHER" id="PTHR10803">
    <property type="entry name" value="ARSENICAL PUMP-DRIVING ATPASE ARSENITE-TRANSLOCATING ATPASE"/>
    <property type="match status" value="1"/>
</dbReference>
<evidence type="ECO:0000259" key="2">
    <source>
        <dbReference type="Pfam" id="PF02374"/>
    </source>
</evidence>
<proteinExistence type="inferred from homology"/>
<dbReference type="Gene3D" id="3.40.50.300">
    <property type="entry name" value="P-loop containing nucleotide triphosphate hydrolases"/>
    <property type="match status" value="1"/>
</dbReference>
<comment type="caution">
    <text evidence="3">The sequence shown here is derived from an EMBL/GenBank/DDBJ whole genome shotgun (WGS) entry which is preliminary data.</text>
</comment>
<dbReference type="GO" id="GO:0071816">
    <property type="term" value="P:tail-anchored membrane protein insertion into ER membrane"/>
    <property type="evidence" value="ECO:0007669"/>
    <property type="project" value="TreeGrafter"/>
</dbReference>
<dbReference type="InterPro" id="IPR016300">
    <property type="entry name" value="ATPase_ArsA/GET3"/>
</dbReference>
<feature type="domain" description="ArsA/GET3 Anion-transporting ATPase-like" evidence="2">
    <location>
        <begin position="22"/>
        <end position="189"/>
    </location>
</feature>
<dbReference type="AlphaFoldDB" id="A0A5B6VKR3"/>
<organism evidence="3 4">
    <name type="scientific">Gossypium australe</name>
    <dbReference type="NCBI Taxonomy" id="47621"/>
    <lineage>
        <taxon>Eukaryota</taxon>
        <taxon>Viridiplantae</taxon>
        <taxon>Streptophyta</taxon>
        <taxon>Embryophyta</taxon>
        <taxon>Tracheophyta</taxon>
        <taxon>Spermatophyta</taxon>
        <taxon>Magnoliopsida</taxon>
        <taxon>eudicotyledons</taxon>
        <taxon>Gunneridae</taxon>
        <taxon>Pentapetalae</taxon>
        <taxon>rosids</taxon>
        <taxon>malvids</taxon>
        <taxon>Malvales</taxon>
        <taxon>Malvaceae</taxon>
        <taxon>Malvoideae</taxon>
        <taxon>Gossypium</taxon>
    </lineage>
</organism>
<dbReference type="PANTHER" id="PTHR10803:SF3">
    <property type="entry name" value="ATPASE GET3"/>
    <property type="match status" value="1"/>
</dbReference>
<sequence>MAENHELPEATIQNILDQDSLKWVFVGGKGGVGKTTCSSILSILLARVRSSVLIISTDPAHNLSDAFQQRFTKTPTLVNGFDNLYAMVPFFFNFAFWEVDPTVENEDVNGPEGMDSLFSDLANAIPGIDEAMSFAEMLKLVQTMDYSCIVFDTAPTGHTLRLLQFPSTLEKGLAKMMSLKSKFGGILSQV</sequence>
<dbReference type="GO" id="GO:0043529">
    <property type="term" value="C:GET complex"/>
    <property type="evidence" value="ECO:0007669"/>
    <property type="project" value="TreeGrafter"/>
</dbReference>
<dbReference type="InterPro" id="IPR027417">
    <property type="entry name" value="P-loop_NTPase"/>
</dbReference>